<evidence type="ECO:0000313" key="2">
    <source>
        <dbReference type="Proteomes" id="UP000198348"/>
    </source>
</evidence>
<reference evidence="2" key="1">
    <citation type="submission" date="2017-06" db="EMBL/GenBank/DDBJ databases">
        <authorList>
            <person name="Varghese N."/>
            <person name="Submissions S."/>
        </authorList>
    </citation>
    <scope>NUCLEOTIDE SEQUENCE [LARGE SCALE GENOMIC DNA]</scope>
    <source>
        <strain evidence="2">DSM 45207</strain>
    </source>
</reference>
<accession>A0A238Y5I2</accession>
<gene>
    <name evidence="1" type="ORF">SAMN06265360_113135</name>
</gene>
<dbReference type="EMBL" id="FZNW01000013">
    <property type="protein sequence ID" value="SNR66232.1"/>
    <property type="molecule type" value="Genomic_DNA"/>
</dbReference>
<dbReference type="AlphaFoldDB" id="A0A238Y5I2"/>
<name>A0A238Y5I2_9PSEU</name>
<keyword evidence="2" id="KW-1185">Reference proteome</keyword>
<dbReference type="InterPro" id="IPR000043">
    <property type="entry name" value="Adenosylhomocysteinase-like"/>
</dbReference>
<sequence length="81" mass="8973">MWPDGGPNMILDDGGEATMLVHQGVEYEKSGAMPNPGEAENEEHRLVLELLARTISDEPGRWTAIAALRRRRPRACTACTR</sequence>
<dbReference type="Proteomes" id="UP000198348">
    <property type="component" value="Unassembled WGS sequence"/>
</dbReference>
<protein>
    <submittedName>
        <fullName evidence="1">S-adenosyl-L-homocysteine hydrolase</fullName>
    </submittedName>
</protein>
<organism evidence="1 2">
    <name type="scientific">Haloechinothrix alba</name>
    <dbReference type="NCBI Taxonomy" id="664784"/>
    <lineage>
        <taxon>Bacteria</taxon>
        <taxon>Bacillati</taxon>
        <taxon>Actinomycetota</taxon>
        <taxon>Actinomycetes</taxon>
        <taxon>Pseudonocardiales</taxon>
        <taxon>Pseudonocardiaceae</taxon>
        <taxon>Haloechinothrix</taxon>
    </lineage>
</organism>
<dbReference type="Pfam" id="PF05221">
    <property type="entry name" value="AdoHcyase"/>
    <property type="match status" value="1"/>
</dbReference>
<dbReference type="GO" id="GO:0016787">
    <property type="term" value="F:hydrolase activity"/>
    <property type="evidence" value="ECO:0007669"/>
    <property type="project" value="UniProtKB-KW"/>
</dbReference>
<keyword evidence="1" id="KW-0378">Hydrolase</keyword>
<dbReference type="SUPFAM" id="SSF52283">
    <property type="entry name" value="Formate/glycerate dehydrogenase catalytic domain-like"/>
    <property type="match status" value="1"/>
</dbReference>
<dbReference type="InterPro" id="IPR042172">
    <property type="entry name" value="Adenosylhomocyst_ase-like_sf"/>
</dbReference>
<proteinExistence type="predicted"/>
<dbReference type="Gene3D" id="3.40.50.1480">
    <property type="entry name" value="Adenosylhomocysteinase-like"/>
    <property type="match status" value="1"/>
</dbReference>
<evidence type="ECO:0000313" key="1">
    <source>
        <dbReference type="EMBL" id="SNR66232.1"/>
    </source>
</evidence>